<comment type="caution">
    <text evidence="3">The sequence shown here is derived from an EMBL/GenBank/DDBJ whole genome shotgun (WGS) entry which is preliminary data.</text>
</comment>
<feature type="transmembrane region" description="Helical" evidence="2">
    <location>
        <begin position="147"/>
        <end position="165"/>
    </location>
</feature>
<keyword evidence="2" id="KW-0812">Transmembrane</keyword>
<keyword evidence="2" id="KW-0472">Membrane</keyword>
<name>A0AAD4R0E4_9BILA</name>
<feature type="transmembrane region" description="Helical" evidence="2">
    <location>
        <begin position="49"/>
        <end position="70"/>
    </location>
</feature>
<dbReference type="PANTHER" id="PTHR10686">
    <property type="entry name" value="FOLATE TRANSPORTER"/>
    <property type="match status" value="1"/>
</dbReference>
<evidence type="ECO:0000313" key="3">
    <source>
        <dbReference type="EMBL" id="KAI1707397.1"/>
    </source>
</evidence>
<gene>
    <name evidence="3" type="ORF">DdX_12494</name>
</gene>
<dbReference type="AlphaFoldDB" id="A0AAD4R0E4"/>
<dbReference type="Proteomes" id="UP001201812">
    <property type="component" value="Unassembled WGS sequence"/>
</dbReference>
<evidence type="ECO:0000313" key="4">
    <source>
        <dbReference type="Proteomes" id="UP001201812"/>
    </source>
</evidence>
<reference evidence="3" key="1">
    <citation type="submission" date="2022-01" db="EMBL/GenBank/DDBJ databases">
        <title>Genome Sequence Resource for Two Populations of Ditylenchus destructor, the Migratory Endoparasitic Phytonematode.</title>
        <authorList>
            <person name="Zhang H."/>
            <person name="Lin R."/>
            <person name="Xie B."/>
        </authorList>
    </citation>
    <scope>NUCLEOTIDE SEQUENCE</scope>
    <source>
        <strain evidence="3">BazhouSP</strain>
    </source>
</reference>
<feature type="transmembrane region" description="Helical" evidence="2">
    <location>
        <begin position="82"/>
        <end position="103"/>
    </location>
</feature>
<dbReference type="PANTHER" id="PTHR10686:SF18">
    <property type="entry name" value="IP11787P-RELATED"/>
    <property type="match status" value="1"/>
</dbReference>
<dbReference type="EMBL" id="JAKKPZ010000041">
    <property type="protein sequence ID" value="KAI1707397.1"/>
    <property type="molecule type" value="Genomic_DNA"/>
</dbReference>
<accession>A0AAD4R0E4</accession>
<dbReference type="InterPro" id="IPR002666">
    <property type="entry name" value="Folate_carrier"/>
</dbReference>
<evidence type="ECO:0000256" key="2">
    <source>
        <dbReference type="SAM" id="Phobius"/>
    </source>
</evidence>
<keyword evidence="2" id="KW-1133">Transmembrane helix</keyword>
<protein>
    <submittedName>
        <fullName evidence="3">Reduced folate carrier domain-containing protein</fullName>
    </submittedName>
</protein>
<comment type="similarity">
    <text evidence="1">Belongs to the reduced folate carrier (RFC) transporter (TC 2.A.48) family.</text>
</comment>
<dbReference type="GO" id="GO:0005886">
    <property type="term" value="C:plasma membrane"/>
    <property type="evidence" value="ECO:0007669"/>
    <property type="project" value="TreeGrafter"/>
</dbReference>
<organism evidence="3 4">
    <name type="scientific">Ditylenchus destructor</name>
    <dbReference type="NCBI Taxonomy" id="166010"/>
    <lineage>
        <taxon>Eukaryota</taxon>
        <taxon>Metazoa</taxon>
        <taxon>Ecdysozoa</taxon>
        <taxon>Nematoda</taxon>
        <taxon>Chromadorea</taxon>
        <taxon>Rhabditida</taxon>
        <taxon>Tylenchina</taxon>
        <taxon>Tylenchomorpha</taxon>
        <taxon>Sphaerularioidea</taxon>
        <taxon>Anguinidae</taxon>
        <taxon>Anguininae</taxon>
        <taxon>Ditylenchus</taxon>
    </lineage>
</organism>
<feature type="transmembrane region" description="Helical" evidence="2">
    <location>
        <begin position="115"/>
        <end position="135"/>
    </location>
</feature>
<sequence>MDKWLVTALVLCTYGMLKEFKPSEPYLYRYQQRNLNISGDVLTAEVYPYWTYSYLLFLVPAFLLTDVLLYKPILILESISYISVWITLIFGRSVVGNYVQVLWGEAQKDMHNAKVYNGFVEGAIPFLSAMTLMGLQKPRVDWDKHGELCLSVAALVQFVVILIMSLAESVYVMYASYALFRIVFQCMITIAQSAKPREQRLIVHSPSFDGIGL</sequence>
<evidence type="ECO:0000256" key="1">
    <source>
        <dbReference type="ARBA" id="ARBA00005773"/>
    </source>
</evidence>
<dbReference type="GO" id="GO:0090482">
    <property type="term" value="F:vitamin transmembrane transporter activity"/>
    <property type="evidence" value="ECO:0007669"/>
    <property type="project" value="InterPro"/>
</dbReference>
<proteinExistence type="inferred from homology"/>
<dbReference type="Pfam" id="PF01770">
    <property type="entry name" value="Folate_carrier"/>
    <property type="match status" value="1"/>
</dbReference>
<keyword evidence="4" id="KW-1185">Reference proteome</keyword>